<keyword evidence="9 11" id="KW-0227">DNA damage</keyword>
<dbReference type="InterPro" id="IPR020584">
    <property type="entry name" value="DNA_recomb/repair_RecA_CS"/>
</dbReference>
<evidence type="ECO:0000256" key="6">
    <source>
        <dbReference type="ARBA" id="ARBA00023172"/>
    </source>
</evidence>
<evidence type="ECO:0000256" key="4">
    <source>
        <dbReference type="ARBA" id="ARBA00022840"/>
    </source>
</evidence>
<keyword evidence="16" id="KW-1185">Reference proteome</keyword>
<name>A0ABW9IME7_STRGJ</name>
<accession>A0ABW9IME7</accession>
<gene>
    <name evidence="9 15" type="primary">recA</name>
    <name evidence="15" type="ORF">ACKI1S_26405</name>
</gene>
<comment type="caution">
    <text evidence="15">The sequence shown here is derived from an EMBL/GenBank/DDBJ whole genome shotgun (WGS) entry which is preliminary data.</text>
</comment>
<dbReference type="NCBIfam" id="TIGR02012">
    <property type="entry name" value="tigrfam_recA"/>
    <property type="match status" value="1"/>
</dbReference>
<dbReference type="PROSITE" id="PS50162">
    <property type="entry name" value="RECA_2"/>
    <property type="match status" value="1"/>
</dbReference>
<evidence type="ECO:0000313" key="15">
    <source>
        <dbReference type="EMBL" id="MFM9649666.1"/>
    </source>
</evidence>
<dbReference type="PROSITE" id="PS00321">
    <property type="entry name" value="RECA_1"/>
    <property type="match status" value="1"/>
</dbReference>
<dbReference type="GeneID" id="93761730"/>
<keyword evidence="9 10" id="KW-0234">DNA repair</keyword>
<dbReference type="InterPro" id="IPR020588">
    <property type="entry name" value="RecA_ATP-bd"/>
</dbReference>
<evidence type="ECO:0000256" key="2">
    <source>
        <dbReference type="ARBA" id="ARBA00015553"/>
    </source>
</evidence>
<dbReference type="CDD" id="cd00983">
    <property type="entry name" value="RecA"/>
    <property type="match status" value="1"/>
</dbReference>
<organism evidence="15 16">
    <name type="scientific">Streptomyces galilaeus</name>
    <dbReference type="NCBI Taxonomy" id="33899"/>
    <lineage>
        <taxon>Bacteria</taxon>
        <taxon>Bacillati</taxon>
        <taxon>Actinomycetota</taxon>
        <taxon>Actinomycetes</taxon>
        <taxon>Kitasatosporales</taxon>
        <taxon>Streptomycetaceae</taxon>
        <taxon>Streptomyces</taxon>
    </lineage>
</organism>
<reference evidence="15 16" key="1">
    <citation type="submission" date="2024-12" db="EMBL/GenBank/DDBJ databases">
        <title>Forecasting of Potato common scab and diversities of Pathogenic streptomyces spp. in china.</title>
        <authorList>
            <person name="Handique U."/>
            <person name="Wu J."/>
        </authorList>
    </citation>
    <scope>NUCLEOTIDE SEQUENCE [LARGE SCALE GENOMIC DNA]</scope>
    <source>
        <strain evidence="15 16">ZRIMU1585</strain>
    </source>
</reference>
<dbReference type="SMART" id="SM00382">
    <property type="entry name" value="AAA"/>
    <property type="match status" value="1"/>
</dbReference>
<dbReference type="Proteomes" id="UP001631993">
    <property type="component" value="Unassembled WGS sequence"/>
</dbReference>
<evidence type="ECO:0000256" key="10">
    <source>
        <dbReference type="RuleBase" id="RU000526"/>
    </source>
</evidence>
<evidence type="ECO:0000256" key="3">
    <source>
        <dbReference type="ARBA" id="ARBA00022741"/>
    </source>
</evidence>
<evidence type="ECO:0000256" key="7">
    <source>
        <dbReference type="ARBA" id="ARBA00023236"/>
    </source>
</evidence>
<evidence type="ECO:0000256" key="8">
    <source>
        <dbReference type="ARBA" id="ARBA00033319"/>
    </source>
</evidence>
<dbReference type="RefSeq" id="WP_328734967.1">
    <property type="nucleotide sequence ID" value="NZ_JBJVMW010000022.1"/>
</dbReference>
<sequence>MAGNDREKALDAALAQIERQFGKGAVMRMGDRSREPIEVIPTGSTALDVALGVGGLPRGRVIEVYGPESSGKTTLTLHAVANAQKAGGTVAFVDAEHALDPEYAQKLGVDIDNLLLSQPDNGEQALEIVDMLVRSGALDLIVIDSVAALVPRAEIEGEMGDSHVGLQARLMSQALRKITSALNQSKTTAIFINQLREKIGVMFGSPETTTGGRALKFYASVRLDIRRIETLKDGTDAVGNRTRVKVVKNKVAPPFKQAEFDILYGHGISREGGLIDMGVENGFVRKAGAWYTYEGDQLGQGKENARNFLKDNPDLANEIERKIKEKLGVGVRPEEPATVTDADAAVAPGTPADDAAKTVPASATAAKATKTKAAAAKS</sequence>
<evidence type="ECO:0000259" key="14">
    <source>
        <dbReference type="PROSITE" id="PS50163"/>
    </source>
</evidence>
<dbReference type="InterPro" id="IPR049428">
    <property type="entry name" value="RecA-like_N"/>
</dbReference>
<dbReference type="PROSITE" id="PS50163">
    <property type="entry name" value="RECA_3"/>
    <property type="match status" value="1"/>
</dbReference>
<keyword evidence="4 9" id="KW-0067">ATP-binding</keyword>
<dbReference type="InterPro" id="IPR049261">
    <property type="entry name" value="RecA-like_C"/>
</dbReference>
<feature type="region of interest" description="Disordered" evidence="12">
    <location>
        <begin position="332"/>
        <end position="378"/>
    </location>
</feature>
<evidence type="ECO:0000256" key="11">
    <source>
        <dbReference type="RuleBase" id="RU004527"/>
    </source>
</evidence>
<evidence type="ECO:0000259" key="13">
    <source>
        <dbReference type="PROSITE" id="PS50162"/>
    </source>
</evidence>
<evidence type="ECO:0000256" key="1">
    <source>
        <dbReference type="ARBA" id="ARBA00009391"/>
    </source>
</evidence>
<dbReference type="InterPro" id="IPR023400">
    <property type="entry name" value="RecA_C_sf"/>
</dbReference>
<dbReference type="EMBL" id="JBJVNE010000013">
    <property type="protein sequence ID" value="MFM9649666.1"/>
    <property type="molecule type" value="Genomic_DNA"/>
</dbReference>
<dbReference type="PANTHER" id="PTHR45900">
    <property type="entry name" value="RECA"/>
    <property type="match status" value="1"/>
</dbReference>
<feature type="domain" description="RecA family profile 1" evidence="13">
    <location>
        <begin position="36"/>
        <end position="195"/>
    </location>
</feature>
<evidence type="ECO:0000256" key="5">
    <source>
        <dbReference type="ARBA" id="ARBA00023125"/>
    </source>
</evidence>
<dbReference type="PRINTS" id="PR00142">
    <property type="entry name" value="RECA"/>
</dbReference>
<dbReference type="Pfam" id="PF00154">
    <property type="entry name" value="RecA_N"/>
    <property type="match status" value="1"/>
</dbReference>
<dbReference type="Pfam" id="PF21096">
    <property type="entry name" value="RecA_C"/>
    <property type="match status" value="1"/>
</dbReference>
<dbReference type="InterPro" id="IPR003593">
    <property type="entry name" value="AAA+_ATPase"/>
</dbReference>
<dbReference type="HAMAP" id="MF_00268">
    <property type="entry name" value="RecA"/>
    <property type="match status" value="1"/>
</dbReference>
<feature type="binding site" evidence="9">
    <location>
        <begin position="66"/>
        <end position="73"/>
    </location>
    <ligand>
        <name>ATP</name>
        <dbReference type="ChEBI" id="CHEBI:30616"/>
    </ligand>
</feature>
<dbReference type="SUPFAM" id="SSF54752">
    <property type="entry name" value="RecA protein, C-terminal domain"/>
    <property type="match status" value="1"/>
</dbReference>
<dbReference type="SUPFAM" id="SSF52540">
    <property type="entry name" value="P-loop containing nucleoside triphosphate hydrolases"/>
    <property type="match status" value="1"/>
</dbReference>
<dbReference type="InterPro" id="IPR020587">
    <property type="entry name" value="RecA_monomer-monomer_interface"/>
</dbReference>
<keyword evidence="9" id="KW-0963">Cytoplasm</keyword>
<proteinExistence type="inferred from homology"/>
<dbReference type="Gene3D" id="3.40.50.300">
    <property type="entry name" value="P-loop containing nucleotide triphosphate hydrolases"/>
    <property type="match status" value="1"/>
</dbReference>
<evidence type="ECO:0000256" key="9">
    <source>
        <dbReference type="HAMAP-Rule" id="MF_00268"/>
    </source>
</evidence>
<keyword evidence="3 9" id="KW-0547">Nucleotide-binding</keyword>
<feature type="compositionally biased region" description="Low complexity" evidence="12">
    <location>
        <begin position="336"/>
        <end position="378"/>
    </location>
</feature>
<protein>
    <recommendedName>
        <fullName evidence="2 9">Protein RecA</fullName>
    </recommendedName>
    <alternativeName>
        <fullName evidence="8 9">Recombinase A</fullName>
    </alternativeName>
</protein>
<dbReference type="InterPro" id="IPR027417">
    <property type="entry name" value="P-loop_NTPase"/>
</dbReference>
<dbReference type="InterPro" id="IPR013765">
    <property type="entry name" value="DNA_recomb/repair_RecA"/>
</dbReference>
<evidence type="ECO:0000313" key="16">
    <source>
        <dbReference type="Proteomes" id="UP001631993"/>
    </source>
</evidence>
<comment type="subcellular location">
    <subcellularLocation>
        <location evidence="9">Cytoplasm</location>
    </subcellularLocation>
</comment>
<comment type="function">
    <text evidence="9">Can catalyze the hydrolysis of ATP in the presence of single-stranded DNA, the ATP-dependent uptake of single-stranded DNA by duplex DNA, and the ATP-dependent hybridization of homologous single-stranded DNAs. It interacts with LexA causing its activation and leading to its autocatalytic cleavage.</text>
</comment>
<feature type="domain" description="RecA family profile 2" evidence="14">
    <location>
        <begin position="200"/>
        <end position="273"/>
    </location>
</feature>
<keyword evidence="5 9" id="KW-0238">DNA-binding</keyword>
<keyword evidence="7 9" id="KW-0742">SOS response</keyword>
<dbReference type="PANTHER" id="PTHR45900:SF1">
    <property type="entry name" value="MITOCHONDRIAL DNA REPAIR PROTEIN RECA HOMOLOG-RELATED"/>
    <property type="match status" value="1"/>
</dbReference>
<evidence type="ECO:0000256" key="12">
    <source>
        <dbReference type="SAM" id="MobiDB-lite"/>
    </source>
</evidence>
<comment type="similarity">
    <text evidence="1 9 11">Belongs to the RecA family.</text>
</comment>
<keyword evidence="6 9" id="KW-0233">DNA recombination</keyword>